<evidence type="ECO:0000313" key="4">
    <source>
        <dbReference type="Proteomes" id="UP000037179"/>
    </source>
</evidence>
<proteinExistence type="predicted"/>
<dbReference type="Proteomes" id="UP000037179">
    <property type="component" value="Unassembled WGS sequence"/>
</dbReference>
<keyword evidence="4" id="KW-1185">Reference proteome</keyword>
<accession>A0ABC9YQ51</accession>
<dbReference type="PANTHER" id="PTHR37017">
    <property type="entry name" value="AB HYDROLASE-1 DOMAIN-CONTAINING PROTEIN-RELATED"/>
    <property type="match status" value="1"/>
</dbReference>
<dbReference type="Gene3D" id="3.40.50.1820">
    <property type="entry name" value="alpha/beta hydrolase"/>
    <property type="match status" value="1"/>
</dbReference>
<reference evidence="3 4" key="2">
    <citation type="journal article" date="2016" name="Genome Announc.">
        <title>Draft Genome Sequence of Erythromycin- and Oxytetracycline-Sensitive Nocardia seriolae Strain U-1 (NBRC 110359).</title>
        <authorList>
            <person name="Imajoh M."/>
            <person name="Sukeda M."/>
            <person name="Shimizu M."/>
            <person name="Yamane J."/>
            <person name="Ohnishi K."/>
            <person name="Oshima S."/>
        </authorList>
    </citation>
    <scope>NUCLEOTIDE SEQUENCE [LARGE SCALE GENOMIC DNA]</scope>
    <source>
        <strain evidence="3 4">U-1</strain>
    </source>
</reference>
<protein>
    <recommendedName>
        <fullName evidence="1">AB hydrolase-1 domain-containing protein</fullName>
    </recommendedName>
</protein>
<evidence type="ECO:0000313" key="5">
    <source>
        <dbReference type="Proteomes" id="UP000180166"/>
    </source>
</evidence>
<evidence type="ECO:0000259" key="1">
    <source>
        <dbReference type="Pfam" id="PF12697"/>
    </source>
</evidence>
<dbReference type="EMBL" id="BBYQ01000015">
    <property type="protein sequence ID" value="GAP27218.1"/>
    <property type="molecule type" value="Genomic_DNA"/>
</dbReference>
<reference evidence="2 5" key="3">
    <citation type="submission" date="2016-10" db="EMBL/GenBank/DDBJ databases">
        <title>Genome sequence of Nocardia seriolae strain EM150506, isolated from Anguila japonica.</title>
        <authorList>
            <person name="Han H.-J."/>
        </authorList>
    </citation>
    <scope>NUCLEOTIDE SEQUENCE [LARGE SCALE GENOMIC DNA]</scope>
    <source>
        <strain evidence="2 5">EM150506</strain>
    </source>
</reference>
<dbReference type="InterPro" id="IPR000073">
    <property type="entry name" value="AB_hydrolase_1"/>
</dbReference>
<dbReference type="Pfam" id="PF12697">
    <property type="entry name" value="Abhydrolase_6"/>
    <property type="match status" value="1"/>
</dbReference>
<dbReference type="InterPro" id="IPR029058">
    <property type="entry name" value="AB_hydrolase_fold"/>
</dbReference>
<dbReference type="GO" id="GO:0003824">
    <property type="term" value="F:catalytic activity"/>
    <property type="evidence" value="ECO:0007669"/>
    <property type="project" value="UniProtKB-ARBA"/>
</dbReference>
<dbReference type="SUPFAM" id="SSF53474">
    <property type="entry name" value="alpha/beta-Hydrolases"/>
    <property type="match status" value="1"/>
</dbReference>
<gene>
    <name evidence="2" type="ORF">NS506_06080</name>
    <name evidence="3" type="ORF">NSK11_contig00015-0059</name>
</gene>
<organism evidence="3 4">
    <name type="scientific">Nocardia seriolae</name>
    <dbReference type="NCBI Taxonomy" id="37332"/>
    <lineage>
        <taxon>Bacteria</taxon>
        <taxon>Bacillati</taxon>
        <taxon>Actinomycetota</taxon>
        <taxon>Actinomycetes</taxon>
        <taxon>Mycobacteriales</taxon>
        <taxon>Nocardiaceae</taxon>
        <taxon>Nocardia</taxon>
    </lineage>
</organism>
<dbReference type="Proteomes" id="UP000180166">
    <property type="component" value="Chromosome"/>
</dbReference>
<evidence type="ECO:0000313" key="2">
    <source>
        <dbReference type="EMBL" id="APB00117.1"/>
    </source>
</evidence>
<dbReference type="KEGG" id="nsr:NS506_06080"/>
<dbReference type="EMBL" id="CP017839">
    <property type="protein sequence ID" value="APB00117.1"/>
    <property type="molecule type" value="Genomic_DNA"/>
</dbReference>
<dbReference type="PANTHER" id="PTHR37017:SF11">
    <property type="entry name" value="ESTERASE_LIPASE_THIOESTERASE DOMAIN-CONTAINING PROTEIN"/>
    <property type="match status" value="1"/>
</dbReference>
<dbReference type="InterPro" id="IPR052897">
    <property type="entry name" value="Sec-Metab_Biosynth_Hydrolase"/>
</dbReference>
<sequence length="76" mass="8354">MTFAFTEAATAASWKTKPAWGIVSAADRTINPEVERFGYRRAGLRKVVELDAPHLVMHTHPDEVTAEITGTISELS</sequence>
<reference evidence="4" key="1">
    <citation type="submission" date="2015-07" db="EMBL/GenBank/DDBJ databases">
        <title>Nocardia seriolae U-1 whole genome shotgun sequence.</title>
        <authorList>
            <person name="Imajoh M."/>
            <person name="Fukumoto Y."/>
            <person name="Sukeda M."/>
            <person name="Yamane J."/>
            <person name="Yamasaki K."/>
            <person name="Shimizu M."/>
            <person name="Ohnishi K."/>
            <person name="Oshima S."/>
        </authorList>
    </citation>
    <scope>NUCLEOTIDE SEQUENCE [LARGE SCALE GENOMIC DNA]</scope>
    <source>
        <strain evidence="4">U-1</strain>
    </source>
</reference>
<name>A0ABC9YQ51_9NOCA</name>
<dbReference type="AlphaFoldDB" id="A0ABC9YQ51"/>
<evidence type="ECO:0000313" key="3">
    <source>
        <dbReference type="EMBL" id="GAP27218.1"/>
    </source>
</evidence>
<feature type="domain" description="AB hydrolase-1" evidence="1">
    <location>
        <begin position="7"/>
        <end position="66"/>
    </location>
</feature>